<evidence type="ECO:0000259" key="2">
    <source>
        <dbReference type="Pfam" id="PF13581"/>
    </source>
</evidence>
<dbReference type="OrthoDB" id="4088450at2"/>
<evidence type="ECO:0000256" key="1">
    <source>
        <dbReference type="ARBA" id="ARBA00022527"/>
    </source>
</evidence>
<dbReference type="GO" id="GO:0004674">
    <property type="term" value="F:protein serine/threonine kinase activity"/>
    <property type="evidence" value="ECO:0007669"/>
    <property type="project" value="UniProtKB-KW"/>
</dbReference>
<evidence type="ECO:0000313" key="4">
    <source>
        <dbReference type="EMBL" id="AYF77721.1"/>
    </source>
</evidence>
<feature type="domain" description="MEDS" evidence="3">
    <location>
        <begin position="14"/>
        <end position="157"/>
    </location>
</feature>
<dbReference type="Pfam" id="PF13581">
    <property type="entry name" value="HATPase_c_2"/>
    <property type="match status" value="1"/>
</dbReference>
<dbReference type="RefSeq" id="WP_120742464.1">
    <property type="nucleotide sequence ID" value="NZ_CP032568.1"/>
</dbReference>
<dbReference type="Pfam" id="PF14417">
    <property type="entry name" value="MEDS"/>
    <property type="match status" value="1"/>
</dbReference>
<reference evidence="4 5" key="1">
    <citation type="submission" date="2018-09" db="EMBL/GenBank/DDBJ databases">
        <title>Nocardia yunnanensis sp. nov., an actinomycete isolated from a soil sample.</title>
        <authorList>
            <person name="Zhang J."/>
        </authorList>
    </citation>
    <scope>NUCLEOTIDE SEQUENCE [LARGE SCALE GENOMIC DNA]</scope>
    <source>
        <strain evidence="4 5">CFHS0054</strain>
    </source>
</reference>
<dbReference type="InterPro" id="IPR025847">
    <property type="entry name" value="MEDS_domain"/>
</dbReference>
<dbReference type="InterPro" id="IPR047718">
    <property type="entry name" value="RsbA-like_anti_sig"/>
</dbReference>
<proteinExistence type="predicted"/>
<dbReference type="Proteomes" id="UP000267164">
    <property type="component" value="Chromosome"/>
</dbReference>
<evidence type="ECO:0000313" key="5">
    <source>
        <dbReference type="Proteomes" id="UP000267164"/>
    </source>
</evidence>
<keyword evidence="5" id="KW-1185">Reference proteome</keyword>
<sequence>MTAATDHAIDPFVHPALFYRDHDEYLAGTVSFIREGLANGEPVAVSVPTANLALLRGELGSDAAAVLLMDMTVEGRNPGRIIPGVLRAFADNHPHGRVRIIGEPIWAGRSEVEYPACAQHEALINAAFTGREVTILCPYDVTNLSPEVLADAHVTHPTIIDGAHESVSAAYDPDLVVSTYNRPLPEPPDADLVLEFDVTSLPQVRSAVLELARRYGASEDRIVDVELIVGEAIANSVVHGGGSGTVICWRGDGQLCCQIRDGGHITDPLAGRLPASLYSVGGRGLLLINHLSDLVRVYTGPAGTTLHVQVSLT</sequence>
<gene>
    <name evidence="4" type="ORF">D7D52_32300</name>
</gene>
<keyword evidence="4" id="KW-0418">Kinase</keyword>
<organism evidence="4 5">
    <name type="scientific">Nocardia yunnanensis</name>
    <dbReference type="NCBI Taxonomy" id="2382165"/>
    <lineage>
        <taxon>Bacteria</taxon>
        <taxon>Bacillati</taxon>
        <taxon>Actinomycetota</taxon>
        <taxon>Actinomycetes</taxon>
        <taxon>Mycobacteriales</taxon>
        <taxon>Nocardiaceae</taxon>
        <taxon>Nocardia</taxon>
    </lineage>
</organism>
<feature type="domain" description="Histidine kinase/HSP90-like ATPase" evidence="2">
    <location>
        <begin position="196"/>
        <end position="308"/>
    </location>
</feature>
<dbReference type="PANTHER" id="PTHR35526">
    <property type="entry name" value="ANTI-SIGMA-F FACTOR RSBW-RELATED"/>
    <property type="match status" value="1"/>
</dbReference>
<dbReference type="NCBIfam" id="NF041045">
    <property type="entry name" value="RsbA_anti_sig"/>
    <property type="match status" value="1"/>
</dbReference>
<keyword evidence="1" id="KW-0723">Serine/threonine-protein kinase</keyword>
<dbReference type="PANTHER" id="PTHR35526:SF3">
    <property type="entry name" value="ANTI-SIGMA-F FACTOR RSBW"/>
    <property type="match status" value="1"/>
</dbReference>
<evidence type="ECO:0000259" key="3">
    <source>
        <dbReference type="Pfam" id="PF14417"/>
    </source>
</evidence>
<dbReference type="CDD" id="cd16936">
    <property type="entry name" value="HATPase_RsbW-like"/>
    <property type="match status" value="1"/>
</dbReference>
<accession>A0A386ZJJ6</accession>
<dbReference type="Gene3D" id="3.30.565.10">
    <property type="entry name" value="Histidine kinase-like ATPase, C-terminal domain"/>
    <property type="match status" value="1"/>
</dbReference>
<protein>
    <submittedName>
        <fullName evidence="4">Sensor histidine kinase</fullName>
    </submittedName>
</protein>
<dbReference type="KEGG" id="nyu:D7D52_32300"/>
<dbReference type="EMBL" id="CP032568">
    <property type="protein sequence ID" value="AYF77721.1"/>
    <property type="molecule type" value="Genomic_DNA"/>
</dbReference>
<dbReference type="SUPFAM" id="SSF55874">
    <property type="entry name" value="ATPase domain of HSP90 chaperone/DNA topoisomerase II/histidine kinase"/>
    <property type="match status" value="1"/>
</dbReference>
<dbReference type="AlphaFoldDB" id="A0A386ZJJ6"/>
<keyword evidence="4" id="KW-0808">Transferase</keyword>
<dbReference type="InterPro" id="IPR003594">
    <property type="entry name" value="HATPase_dom"/>
</dbReference>
<dbReference type="InterPro" id="IPR036890">
    <property type="entry name" value="HATPase_C_sf"/>
</dbReference>
<dbReference type="InterPro" id="IPR050267">
    <property type="entry name" value="Anti-sigma-factor_SerPK"/>
</dbReference>
<name>A0A386ZJJ6_9NOCA</name>